<feature type="coiled-coil region" evidence="1">
    <location>
        <begin position="108"/>
        <end position="149"/>
    </location>
</feature>
<evidence type="ECO:0000313" key="4">
    <source>
        <dbReference type="EMBL" id="RGC15230.1"/>
    </source>
</evidence>
<feature type="domain" description="Tox-PL" evidence="3">
    <location>
        <begin position="415"/>
        <end position="591"/>
    </location>
</feature>
<evidence type="ECO:0000259" key="3">
    <source>
        <dbReference type="Pfam" id="PF15644"/>
    </source>
</evidence>
<evidence type="ECO:0000256" key="2">
    <source>
        <dbReference type="SAM" id="MobiDB-lite"/>
    </source>
</evidence>
<feature type="region of interest" description="Disordered" evidence="2">
    <location>
        <begin position="234"/>
        <end position="253"/>
    </location>
</feature>
<dbReference type="Pfam" id="PF15644">
    <property type="entry name" value="Gln_amidase"/>
    <property type="match status" value="1"/>
</dbReference>
<organism evidence="4 5">
    <name type="scientific">Faecalibacterium prausnitzii</name>
    <dbReference type="NCBI Taxonomy" id="853"/>
    <lineage>
        <taxon>Bacteria</taxon>
        <taxon>Bacillati</taxon>
        <taxon>Bacillota</taxon>
        <taxon>Clostridia</taxon>
        <taxon>Eubacteriales</taxon>
        <taxon>Oscillospiraceae</taxon>
        <taxon>Faecalibacterium</taxon>
    </lineage>
</organism>
<gene>
    <name evidence="4" type="ORF">DW855_13525</name>
</gene>
<feature type="coiled-coil region" evidence="1">
    <location>
        <begin position="42"/>
        <end position="79"/>
    </location>
</feature>
<evidence type="ECO:0000313" key="5">
    <source>
        <dbReference type="Proteomes" id="UP000260733"/>
    </source>
</evidence>
<keyword evidence="1" id="KW-0175">Coiled coil</keyword>
<name>A0A3E2VWM3_9FIRM</name>
<dbReference type="Proteomes" id="UP000260733">
    <property type="component" value="Unassembled WGS sequence"/>
</dbReference>
<evidence type="ECO:0000256" key="1">
    <source>
        <dbReference type="SAM" id="Coils"/>
    </source>
</evidence>
<dbReference type="AlphaFoldDB" id="A0A3E2VWM3"/>
<protein>
    <recommendedName>
        <fullName evidence="3">Tox-PL domain-containing protein</fullName>
    </recommendedName>
</protein>
<accession>A0A3E2VWM3</accession>
<proteinExistence type="predicted"/>
<feature type="compositionally biased region" description="Basic and acidic residues" evidence="2">
    <location>
        <begin position="334"/>
        <end position="343"/>
    </location>
</feature>
<dbReference type="InterPro" id="IPR028908">
    <property type="entry name" value="Tox-PL_dom"/>
</dbReference>
<dbReference type="RefSeq" id="WP_117554887.1">
    <property type="nucleotide sequence ID" value="NZ_QVFB01000030.1"/>
</dbReference>
<feature type="region of interest" description="Disordered" evidence="2">
    <location>
        <begin position="269"/>
        <end position="378"/>
    </location>
</feature>
<dbReference type="EMBL" id="QVFB01000030">
    <property type="protein sequence ID" value="RGC15230.1"/>
    <property type="molecule type" value="Genomic_DNA"/>
</dbReference>
<reference evidence="4 5" key="1">
    <citation type="submission" date="2018-08" db="EMBL/GenBank/DDBJ databases">
        <title>A genome reference for cultivated species of the human gut microbiota.</title>
        <authorList>
            <person name="Zou Y."/>
            <person name="Xue W."/>
            <person name="Luo G."/>
        </authorList>
    </citation>
    <scope>NUCLEOTIDE SEQUENCE [LARGE SCALE GENOMIC DNA]</scope>
    <source>
        <strain evidence="4 5">AM37-13AC</strain>
    </source>
</reference>
<sequence>MGNYVTVESLAAQLDTSASRIETSGQNIQKLQKQGQAAQQALRGHQMAVRQLRQQAAMLESQIEQLREMLASIDDADDDSGSAEQLRSQIQAQIAQLQSQKYAVESRTRQEEQQARQAEQQLQSLLQQVQVEKSQLVQMRSALAQADQEYAGLASRHREAQGLFQRIGQYQNKGTSIGAGRSMGQVVQASRQGQSRVAQLQQRIEHYLGDGVIPGTVAAVAGLGIAGAAAHRRASTTGTTGMRQNGSLQSGPGVIPTAEPSAQAVEEMNTPTGFLRNMRRGRNPTGITSEPEGLSPEKQQKQSFRDRLIVKDSDMQPAQPAPRPQGNGPGTGQRIRERGGYGRDDDDGPSRHPGASNRGASNQGVVSWVPPMPPPQKPSVIPSNWKRIEGPHSLLDDIATVNPDYQKGHLSTRVNCQRCVVAGEMRRRGYDVVAQPAVGQTMYRLNAQGEPEAYWASAEQGGLPYLFAPDGSVNPNGFAAAFKDAKPVSCTADSGMMSARIVNRQMKEWGEGARAIVAVYWAGVARDADQNLYTVDVQDGKWVYRNYKTDALLTDPEKIKNLEHLTEPSSGHVFKAEVINGKVVCYDEQSGSHDMATIQRYFRMARGRKTQLIRIDDLEPTELVQKCCKPR</sequence>
<feature type="compositionally biased region" description="Basic and acidic residues" evidence="2">
    <location>
        <begin position="298"/>
        <end position="314"/>
    </location>
</feature>
<dbReference type="Gene3D" id="1.10.287.1490">
    <property type="match status" value="1"/>
</dbReference>
<comment type="caution">
    <text evidence="4">The sequence shown here is derived from an EMBL/GenBank/DDBJ whole genome shotgun (WGS) entry which is preliminary data.</text>
</comment>